<dbReference type="HOGENOM" id="CLU_084441_0_0_11"/>
<dbReference type="PANTHER" id="PTHR43543">
    <property type="entry name" value="MALONIC SEMIALDEHYDE REDUCTASE RUTE-RELATED"/>
    <property type="match status" value="1"/>
</dbReference>
<gene>
    <name evidence="2" type="ordered locus">Celgi_0873</name>
</gene>
<evidence type="ECO:0000313" key="3">
    <source>
        <dbReference type="Proteomes" id="UP000000485"/>
    </source>
</evidence>
<dbReference type="SUPFAM" id="SSF55469">
    <property type="entry name" value="FMN-dependent nitroreductase-like"/>
    <property type="match status" value="1"/>
</dbReference>
<evidence type="ECO:0000313" key="2">
    <source>
        <dbReference type="EMBL" id="AEI11392.1"/>
    </source>
</evidence>
<sequence>MAQSLRLQPVMTAETETIDSLDFPAPAYAVADDVADLLFREARTIASFTDQPVTDSELAAAYELLRWGPTAMNTTPLRLLVVRSAEARARLAQHVNEGNRDRVLAAPVTLVVASDPAWHRTLPVLAPHRAQMIDFFDGAAEVREQMAYQNAHIQFGYLIVALRAVGLDVGPMAGLDTAAVDAEFLSEQGWRSHLIVNVGHRDEPGTPHARAARLDYADVNLTV</sequence>
<proteinExistence type="predicted"/>
<dbReference type="Gene3D" id="3.40.109.10">
    <property type="entry name" value="NADH Oxidase"/>
    <property type="match status" value="1"/>
</dbReference>
<dbReference type="Proteomes" id="UP000000485">
    <property type="component" value="Chromosome"/>
</dbReference>
<dbReference type="KEGG" id="cga:Celgi_0873"/>
<dbReference type="GO" id="GO:0016491">
    <property type="term" value="F:oxidoreductase activity"/>
    <property type="evidence" value="ECO:0007669"/>
    <property type="project" value="InterPro"/>
</dbReference>
<feature type="domain" description="Nitroreductase" evidence="1">
    <location>
        <begin position="41"/>
        <end position="200"/>
    </location>
</feature>
<dbReference type="EMBL" id="CP002665">
    <property type="protein sequence ID" value="AEI11392.1"/>
    <property type="molecule type" value="Genomic_DNA"/>
</dbReference>
<dbReference type="AlphaFoldDB" id="F7ZZX3"/>
<dbReference type="PANTHER" id="PTHR43543:SF1">
    <property type="entry name" value="MALONIC SEMIALDEHYDE REDUCTASE RUTE-RELATED"/>
    <property type="match status" value="1"/>
</dbReference>
<dbReference type="Pfam" id="PF00881">
    <property type="entry name" value="Nitroreductase"/>
    <property type="match status" value="1"/>
</dbReference>
<dbReference type="NCBIfam" id="NF003768">
    <property type="entry name" value="PRK05365.1"/>
    <property type="match status" value="1"/>
</dbReference>
<dbReference type="InterPro" id="IPR050461">
    <property type="entry name" value="Nitroreductase_HadB/RutE"/>
</dbReference>
<evidence type="ECO:0000259" key="1">
    <source>
        <dbReference type="Pfam" id="PF00881"/>
    </source>
</evidence>
<reference evidence="3" key="1">
    <citation type="submission" date="2011-04" db="EMBL/GenBank/DDBJ databases">
        <title>Complete sequence of Cellvibrio gilvus ATCC 13127.</title>
        <authorList>
            <person name="Lucas S."/>
            <person name="Han J."/>
            <person name="Lapidus A."/>
            <person name="Cheng J.-F."/>
            <person name="Goodwin L."/>
            <person name="Pitluck S."/>
            <person name="Peters L."/>
            <person name="Munk A."/>
            <person name="Detter J.C."/>
            <person name="Han C."/>
            <person name="Tapia R."/>
            <person name="Land M."/>
            <person name="Hauser L."/>
            <person name="Kyrpides N."/>
            <person name="Ivanova N."/>
            <person name="Ovchinnikova G."/>
            <person name="Pagani I."/>
            <person name="Mead D."/>
            <person name="Brumm P."/>
            <person name="Woyke T."/>
        </authorList>
    </citation>
    <scope>NUCLEOTIDE SEQUENCE [LARGE SCALE GENOMIC DNA]</scope>
    <source>
        <strain evidence="3">ATCC 13127 / NRRL B-14078</strain>
    </source>
</reference>
<dbReference type="eggNOG" id="COG0778">
    <property type="taxonomic scope" value="Bacteria"/>
</dbReference>
<keyword evidence="3" id="KW-1185">Reference proteome</keyword>
<organism evidence="2 3">
    <name type="scientific">Cellulomonas gilvus (strain ATCC 13127 / NRRL B-14078)</name>
    <name type="common">Cellvibrio gilvus</name>
    <dbReference type="NCBI Taxonomy" id="593907"/>
    <lineage>
        <taxon>Bacteria</taxon>
        <taxon>Bacillati</taxon>
        <taxon>Actinomycetota</taxon>
        <taxon>Actinomycetes</taxon>
        <taxon>Micrococcales</taxon>
        <taxon>Cellulomonadaceae</taxon>
        <taxon>Cellulomonas</taxon>
    </lineage>
</organism>
<name>F7ZZX3_CELGA</name>
<protein>
    <submittedName>
        <fullName evidence="2">Nitroreductase</fullName>
    </submittedName>
</protein>
<dbReference type="InterPro" id="IPR000415">
    <property type="entry name" value="Nitroreductase-like"/>
</dbReference>
<dbReference type="InterPro" id="IPR029479">
    <property type="entry name" value="Nitroreductase"/>
</dbReference>
<dbReference type="STRING" id="593907.Celgi_0873"/>
<accession>F7ZZX3</accession>